<evidence type="ECO:0000313" key="2">
    <source>
        <dbReference type="Proteomes" id="UP000178700"/>
    </source>
</evidence>
<dbReference type="Proteomes" id="UP000178700">
    <property type="component" value="Unassembled WGS sequence"/>
</dbReference>
<accession>A0A1F6V480</accession>
<gene>
    <name evidence="1" type="ORF">A2642_01815</name>
</gene>
<comment type="caution">
    <text evidence="1">The sequence shown here is derived from an EMBL/GenBank/DDBJ whole genome shotgun (WGS) entry which is preliminary data.</text>
</comment>
<name>A0A1F6V480_9BACT</name>
<dbReference type="EMBL" id="MFTJ01000050">
    <property type="protein sequence ID" value="OGI64483.1"/>
    <property type="molecule type" value="Genomic_DNA"/>
</dbReference>
<dbReference type="AlphaFoldDB" id="A0A1F6V480"/>
<reference evidence="1 2" key="1">
    <citation type="journal article" date="2016" name="Nat. Commun.">
        <title>Thousands of microbial genomes shed light on interconnected biogeochemical processes in an aquifer system.</title>
        <authorList>
            <person name="Anantharaman K."/>
            <person name="Brown C.T."/>
            <person name="Hug L.A."/>
            <person name="Sharon I."/>
            <person name="Castelle C.J."/>
            <person name="Probst A.J."/>
            <person name="Thomas B.C."/>
            <person name="Singh A."/>
            <person name="Wilkins M.J."/>
            <person name="Karaoz U."/>
            <person name="Brodie E.L."/>
            <person name="Williams K.H."/>
            <person name="Hubbard S.S."/>
            <person name="Banfield J.F."/>
        </authorList>
    </citation>
    <scope>NUCLEOTIDE SEQUENCE [LARGE SCALE GENOMIC DNA]</scope>
</reference>
<protein>
    <submittedName>
        <fullName evidence="1">Uncharacterized protein</fullName>
    </submittedName>
</protein>
<sequence length="213" mass="23452">MILRLYYVWRNYTMKNTLTGKLYTGIVAVALAAMPSVAYGHNAAVKDDLGRIVSQTCGDGEGLHMEARVLYNGNERVPIGVVADNFAQQRKETVMYNSTNGQRAVTIEDMVTPTVVGIEDMVTPTTAGDFIDRVECKPGKPYCTFNGYLKLPKGFVENEASKPVQTFTCQKGKKTCVSGAGYRVSLTYVHDKAIQAFTLLNIALIHKKLNSLE</sequence>
<proteinExistence type="predicted"/>
<evidence type="ECO:0000313" key="1">
    <source>
        <dbReference type="EMBL" id="OGI64483.1"/>
    </source>
</evidence>
<organism evidence="1 2">
    <name type="scientific">Candidatus Nomurabacteria bacterium RIFCSPHIGHO2_01_FULL_39_10</name>
    <dbReference type="NCBI Taxonomy" id="1801733"/>
    <lineage>
        <taxon>Bacteria</taxon>
        <taxon>Candidatus Nomuraibacteriota</taxon>
    </lineage>
</organism>